<reference evidence="4 5" key="1">
    <citation type="submission" date="2017-10" db="EMBL/GenBank/DDBJ databases">
        <title>Comparative genomics in systemic dimorphic fungi from Ajellomycetaceae.</title>
        <authorList>
            <person name="Munoz J.F."/>
            <person name="Mcewen J.G."/>
            <person name="Clay O.K."/>
            <person name="Cuomo C.A."/>
        </authorList>
    </citation>
    <scope>NUCLEOTIDE SEQUENCE [LARGE SCALE GENOMIC DNA]</scope>
    <source>
        <strain evidence="4 5">UAMH4076</strain>
    </source>
</reference>
<evidence type="ECO:0000256" key="1">
    <source>
        <dbReference type="ARBA" id="ARBA00022679"/>
    </source>
</evidence>
<dbReference type="PANTHER" id="PTHR19136:SF81">
    <property type="entry name" value="MOLYBDENUM COFACTOR GUANYLYLTRANSFERASE"/>
    <property type="match status" value="1"/>
</dbReference>
<protein>
    <recommendedName>
        <fullName evidence="3">MobA-like NTP transferase domain-containing protein</fullName>
    </recommendedName>
</protein>
<dbReference type="VEuPathDB" id="FungiDB:EMCG_06426"/>
<dbReference type="PANTHER" id="PTHR19136">
    <property type="entry name" value="MOLYBDENUM COFACTOR GUANYLYLTRANSFERASE"/>
    <property type="match status" value="1"/>
</dbReference>
<dbReference type="GO" id="GO:0016779">
    <property type="term" value="F:nucleotidyltransferase activity"/>
    <property type="evidence" value="ECO:0007669"/>
    <property type="project" value="TreeGrafter"/>
</dbReference>
<name>A0A2B7ZKF0_9EURO</name>
<evidence type="ECO:0000313" key="4">
    <source>
        <dbReference type="EMBL" id="PGH36984.1"/>
    </source>
</evidence>
<dbReference type="SUPFAM" id="SSF53448">
    <property type="entry name" value="Nucleotide-diphospho-sugar transferases"/>
    <property type="match status" value="1"/>
</dbReference>
<dbReference type="EMBL" id="PDND01000002">
    <property type="protein sequence ID" value="PGH36984.1"/>
    <property type="molecule type" value="Genomic_DNA"/>
</dbReference>
<gene>
    <name evidence="4" type="ORF">GX50_00220</name>
</gene>
<dbReference type="Gene3D" id="3.90.550.10">
    <property type="entry name" value="Spore Coat Polysaccharide Biosynthesis Protein SpsA, Chain A"/>
    <property type="match status" value="1"/>
</dbReference>
<keyword evidence="1" id="KW-0808">Transferase</keyword>
<accession>A0A2B7ZKF0</accession>
<evidence type="ECO:0000313" key="5">
    <source>
        <dbReference type="Proteomes" id="UP000226031"/>
    </source>
</evidence>
<dbReference type="Proteomes" id="UP000226031">
    <property type="component" value="Unassembled WGS sequence"/>
</dbReference>
<keyword evidence="5" id="KW-1185">Reference proteome</keyword>
<feature type="compositionally biased region" description="Polar residues" evidence="2">
    <location>
        <begin position="85"/>
        <end position="95"/>
    </location>
</feature>
<dbReference type="InterPro" id="IPR029044">
    <property type="entry name" value="Nucleotide-diphossugar_trans"/>
</dbReference>
<dbReference type="Pfam" id="PF12804">
    <property type="entry name" value="NTP_transf_3"/>
    <property type="match status" value="2"/>
</dbReference>
<evidence type="ECO:0000259" key="3">
    <source>
        <dbReference type="Pfam" id="PF12804"/>
    </source>
</evidence>
<feature type="domain" description="MobA-like NTP transferase" evidence="3">
    <location>
        <begin position="5"/>
        <end position="47"/>
    </location>
</feature>
<proteinExistence type="predicted"/>
<comment type="caution">
    <text evidence="4">The sequence shown here is derived from an EMBL/GenBank/DDBJ whole genome shotgun (WGS) entry which is preliminary data.</text>
</comment>
<feature type="region of interest" description="Disordered" evidence="2">
    <location>
        <begin position="85"/>
        <end position="113"/>
    </location>
</feature>
<sequence>MPLQALILAGGQSSRMGSRKELLRFTDNSPALYLHLARAMKRACPELDVIHLSLKDLSARSDILQASRKQAENVHVHVYSEQLFNNHPNTNSSRNRGADVISHSSSDCDNCGDKDRKETNINIRFLYDEPLVENTLPTSSHPASQTVGGDQNRKPYCDIGPAAGLLAAHNTDPSATWLVVACDFPLLTPRAVRCLQEQHFSNSIDNTSSRQPRLTCYRNAQGHYEPLLAIWTREALQMLDGNVKQDKTGPRFVIEELRSRGPGALRVLVPQEELWLFNANTIEEWREAVRLFEKGKERRGAGEESVRRN</sequence>
<evidence type="ECO:0000256" key="2">
    <source>
        <dbReference type="SAM" id="MobiDB-lite"/>
    </source>
</evidence>
<feature type="domain" description="MobA-like NTP transferase" evidence="3">
    <location>
        <begin position="155"/>
        <end position="256"/>
    </location>
</feature>
<dbReference type="InterPro" id="IPR025877">
    <property type="entry name" value="MobA-like_NTP_Trfase"/>
</dbReference>
<dbReference type="AlphaFoldDB" id="A0A2B7ZKF0"/>
<organism evidence="4 5">
    <name type="scientific">[Emmonsia] crescens</name>
    <dbReference type="NCBI Taxonomy" id="73230"/>
    <lineage>
        <taxon>Eukaryota</taxon>
        <taxon>Fungi</taxon>
        <taxon>Dikarya</taxon>
        <taxon>Ascomycota</taxon>
        <taxon>Pezizomycotina</taxon>
        <taxon>Eurotiomycetes</taxon>
        <taxon>Eurotiomycetidae</taxon>
        <taxon>Onygenales</taxon>
        <taxon>Ajellomycetaceae</taxon>
        <taxon>Emergomyces</taxon>
    </lineage>
</organism>